<dbReference type="EMBL" id="MGAC01000002">
    <property type="protein sequence ID" value="OGK38766.1"/>
    <property type="molecule type" value="Genomic_DNA"/>
</dbReference>
<dbReference type="SUPFAM" id="SSF89028">
    <property type="entry name" value="Cobalamin adenosyltransferase-like"/>
    <property type="match status" value="1"/>
</dbReference>
<dbReference type="GO" id="GO:0008817">
    <property type="term" value="F:corrinoid adenosyltransferase activity"/>
    <property type="evidence" value="ECO:0007669"/>
    <property type="project" value="UniProtKB-UniRule"/>
</dbReference>
<organism evidence="6 7">
    <name type="scientific">Candidatus Roizmanbacteria bacterium RIFCSPHIGHO2_12_FULL_41_11</name>
    <dbReference type="NCBI Taxonomy" id="1802052"/>
    <lineage>
        <taxon>Bacteria</taxon>
        <taxon>Candidatus Roizmaniibacteriota</taxon>
    </lineage>
</organism>
<evidence type="ECO:0000259" key="5">
    <source>
        <dbReference type="Pfam" id="PF01923"/>
    </source>
</evidence>
<gene>
    <name evidence="6" type="ORF">A3F03_04055</name>
</gene>
<comment type="caution">
    <text evidence="6">The sequence shown here is derived from an EMBL/GenBank/DDBJ whole genome shotgun (WGS) entry which is preliminary data.</text>
</comment>
<evidence type="ECO:0000313" key="6">
    <source>
        <dbReference type="EMBL" id="OGK38766.1"/>
    </source>
</evidence>
<dbReference type="Gene3D" id="1.20.1200.10">
    <property type="entry name" value="Cobalamin adenosyltransferase-like"/>
    <property type="match status" value="1"/>
</dbReference>
<keyword evidence="1 4" id="KW-0808">Transferase</keyword>
<dbReference type="InterPro" id="IPR016030">
    <property type="entry name" value="CblAdoTrfase-like"/>
</dbReference>
<dbReference type="PANTHER" id="PTHR12213">
    <property type="entry name" value="CORRINOID ADENOSYLTRANSFERASE"/>
    <property type="match status" value="1"/>
</dbReference>
<comment type="similarity">
    <text evidence="4">Belongs to the Cob(I)alamin adenosyltransferase family.</text>
</comment>
<keyword evidence="3 4" id="KW-0067">ATP-binding</keyword>
<dbReference type="Pfam" id="PF01923">
    <property type="entry name" value="Cob_adeno_trans"/>
    <property type="match status" value="1"/>
</dbReference>
<sequence>MSIYTKTGDKGMTSIFGGKRVPKSAIQIEAIGAVDEASSFLGFALGAEVDKTTRKRLSDIQHDLYQLMGYLAGVKLQDKELMARVSFLEKEIDCMEKALPKLTRFILPQGSEASVRLHLARVAVRRAERQVVHFLKNSQEKLAGSATILQYLNRLSDYLFVLARTFNRGEKIT</sequence>
<dbReference type="InterPro" id="IPR036451">
    <property type="entry name" value="CblAdoTrfase-like_sf"/>
</dbReference>
<keyword evidence="4" id="KW-0169">Cobalamin biosynthesis</keyword>
<reference evidence="6 7" key="1">
    <citation type="journal article" date="2016" name="Nat. Commun.">
        <title>Thousands of microbial genomes shed light on interconnected biogeochemical processes in an aquifer system.</title>
        <authorList>
            <person name="Anantharaman K."/>
            <person name="Brown C.T."/>
            <person name="Hug L.A."/>
            <person name="Sharon I."/>
            <person name="Castelle C.J."/>
            <person name="Probst A.J."/>
            <person name="Thomas B.C."/>
            <person name="Singh A."/>
            <person name="Wilkins M.J."/>
            <person name="Karaoz U."/>
            <person name="Brodie E.L."/>
            <person name="Williams K.H."/>
            <person name="Hubbard S.S."/>
            <person name="Banfield J.F."/>
        </authorList>
    </citation>
    <scope>NUCLEOTIDE SEQUENCE [LARGE SCALE GENOMIC DNA]</scope>
</reference>
<dbReference type="UniPathway" id="UPA00148">
    <property type="reaction ID" value="UER00233"/>
</dbReference>
<name>A0A1F7I5X8_9BACT</name>
<evidence type="ECO:0000256" key="3">
    <source>
        <dbReference type="ARBA" id="ARBA00022840"/>
    </source>
</evidence>
<proteinExistence type="inferred from homology"/>
<dbReference type="PANTHER" id="PTHR12213:SF0">
    <property type="entry name" value="CORRINOID ADENOSYLTRANSFERASE MMAB"/>
    <property type="match status" value="1"/>
</dbReference>
<dbReference type="Proteomes" id="UP000176803">
    <property type="component" value="Unassembled WGS sequence"/>
</dbReference>
<feature type="domain" description="Cobalamin adenosyltransferase-like" evidence="5">
    <location>
        <begin position="3"/>
        <end position="165"/>
    </location>
</feature>
<dbReference type="EC" id="2.5.1.17" evidence="4"/>
<accession>A0A1F7I5X8</accession>
<dbReference type="GO" id="GO:0005524">
    <property type="term" value="F:ATP binding"/>
    <property type="evidence" value="ECO:0007669"/>
    <property type="project" value="UniProtKB-UniRule"/>
</dbReference>
<evidence type="ECO:0000256" key="1">
    <source>
        <dbReference type="ARBA" id="ARBA00022679"/>
    </source>
</evidence>
<evidence type="ECO:0000256" key="2">
    <source>
        <dbReference type="ARBA" id="ARBA00022741"/>
    </source>
</evidence>
<comment type="catalytic activity">
    <reaction evidence="4">
        <text>2 cob(II)yrinate a,c diamide + reduced [electron-transfer flavoprotein] + 2 ATP = 2 adenosylcob(III)yrinate a,c-diamide + 2 triphosphate + oxidized [electron-transfer flavoprotein] + 3 H(+)</text>
        <dbReference type="Rhea" id="RHEA:11528"/>
        <dbReference type="Rhea" id="RHEA-COMP:10685"/>
        <dbReference type="Rhea" id="RHEA-COMP:10686"/>
        <dbReference type="ChEBI" id="CHEBI:15378"/>
        <dbReference type="ChEBI" id="CHEBI:18036"/>
        <dbReference type="ChEBI" id="CHEBI:30616"/>
        <dbReference type="ChEBI" id="CHEBI:57692"/>
        <dbReference type="ChEBI" id="CHEBI:58307"/>
        <dbReference type="ChEBI" id="CHEBI:58503"/>
        <dbReference type="ChEBI" id="CHEBI:58537"/>
        <dbReference type="EC" id="2.5.1.17"/>
    </reaction>
</comment>
<evidence type="ECO:0000313" key="7">
    <source>
        <dbReference type="Proteomes" id="UP000176803"/>
    </source>
</evidence>
<dbReference type="GO" id="GO:0009236">
    <property type="term" value="P:cobalamin biosynthetic process"/>
    <property type="evidence" value="ECO:0007669"/>
    <property type="project" value="UniProtKB-UniRule"/>
</dbReference>
<dbReference type="NCBIfam" id="TIGR00636">
    <property type="entry name" value="PduO_Nterm"/>
    <property type="match status" value="1"/>
</dbReference>
<protein>
    <recommendedName>
        <fullName evidence="4">Corrinoid adenosyltransferase</fullName>
        <ecNumber evidence="4">2.5.1.17</ecNumber>
    </recommendedName>
    <alternativeName>
        <fullName evidence="4">Cob(II)alamin adenosyltransferase</fullName>
    </alternativeName>
    <alternativeName>
        <fullName evidence="4">Cob(II)yrinic acid a,c-diamide adenosyltransferase</fullName>
    </alternativeName>
    <alternativeName>
        <fullName evidence="4">Cobinamide/cobalamin adenosyltransferase</fullName>
    </alternativeName>
</protein>
<evidence type="ECO:0000256" key="4">
    <source>
        <dbReference type="RuleBase" id="RU366026"/>
    </source>
</evidence>
<keyword evidence="2 4" id="KW-0547">Nucleotide-binding</keyword>
<dbReference type="AlphaFoldDB" id="A0A1F7I5X8"/>
<comment type="pathway">
    <text evidence="4">Cofactor biosynthesis; adenosylcobalamin biosynthesis; adenosylcobalamin from cob(II)yrinate a,c-diamide: step 2/7.</text>
</comment>
<dbReference type="InterPro" id="IPR029499">
    <property type="entry name" value="PduO-typ"/>
</dbReference>
<comment type="catalytic activity">
    <reaction evidence="4">
        <text>2 cob(II)alamin + reduced [electron-transfer flavoprotein] + 2 ATP = 2 adenosylcob(III)alamin + 2 triphosphate + oxidized [electron-transfer flavoprotein] + 3 H(+)</text>
        <dbReference type="Rhea" id="RHEA:28671"/>
        <dbReference type="Rhea" id="RHEA-COMP:10685"/>
        <dbReference type="Rhea" id="RHEA-COMP:10686"/>
        <dbReference type="ChEBI" id="CHEBI:15378"/>
        <dbReference type="ChEBI" id="CHEBI:16304"/>
        <dbReference type="ChEBI" id="CHEBI:18036"/>
        <dbReference type="ChEBI" id="CHEBI:18408"/>
        <dbReference type="ChEBI" id="CHEBI:30616"/>
        <dbReference type="ChEBI" id="CHEBI:57692"/>
        <dbReference type="ChEBI" id="CHEBI:58307"/>
        <dbReference type="EC" id="2.5.1.17"/>
    </reaction>
</comment>